<dbReference type="SMART" id="SM00564">
    <property type="entry name" value="PQQ"/>
    <property type="match status" value="4"/>
</dbReference>
<dbReference type="EMBL" id="JBEYXV010000007">
    <property type="protein sequence ID" value="MEU6821934.1"/>
    <property type="molecule type" value="Genomic_DNA"/>
</dbReference>
<evidence type="ECO:0000256" key="4">
    <source>
        <dbReference type="ARBA" id="ARBA00022840"/>
    </source>
</evidence>
<dbReference type="PROSITE" id="PS00107">
    <property type="entry name" value="PROTEIN_KINASE_ATP"/>
    <property type="match status" value="1"/>
</dbReference>
<dbReference type="InterPro" id="IPR002372">
    <property type="entry name" value="PQQ_rpt_dom"/>
</dbReference>
<dbReference type="InterPro" id="IPR018391">
    <property type="entry name" value="PQQ_b-propeller_rpt"/>
</dbReference>
<evidence type="ECO:0000256" key="6">
    <source>
        <dbReference type="SAM" id="MobiDB-lite"/>
    </source>
</evidence>
<keyword evidence="9" id="KW-1185">Reference proteome</keyword>
<dbReference type="Gene3D" id="2.130.10.10">
    <property type="entry name" value="YVTN repeat-like/Quinoprotein amine dehydrogenase"/>
    <property type="match status" value="1"/>
</dbReference>
<dbReference type="InterPro" id="IPR008271">
    <property type="entry name" value="Ser/Thr_kinase_AS"/>
</dbReference>
<evidence type="ECO:0000256" key="3">
    <source>
        <dbReference type="ARBA" id="ARBA00022777"/>
    </source>
</evidence>
<name>A0ABV3BLP9_9ACTN</name>
<sequence>MLDPLPGPPRQVGPYRLLALIGSGGMGEVYLAREPRPGAPLVAVKTVRPDLDIDREFRIRFRREIAAARAVSGEGTAALLDGDADTEVPWLATEYVAGPSLADAVRRCGPLPTDAVRALGAGLARALAAVHAAQVLHRDLKPGNVLLTPDGPTLIDFGIAQAFDATALTTAGMVVGTPGFMAPEQLEGSHAVVPASDVFTLGAVLCFAATGRGPFDDQELASVIFRIAQGDPDLSAVPDGLREVIADCLRPAPDERPTAAGLAERLTDGAGSAVPWPAPVLSLFAEHREAVARCERATAQGSFADAATASGISPMPITPAPPPPAAPPASRRRARWFVAAAAVAAAVTVAAVLIPGGGDEEDGGKGNGNDAGGTAGPSTPGGSEPDGRRPSGRGPDGRGPATRIVTEYGNPGHSGEFGAAKDRAAARPKGWKPWSVKRPKGLDDQGNGCVLVASNLVCRDGKGAATSLDAATGAHHWTSRGFPVTADGLQGIQELPPESDGERVYVPSERGVIAVDLSSGTERWRKPTASDTAVMALAYANGVVYTAEFGFADESTGPSRAQVRARRAKDGHELWKSPPLPAKVQHALLVKDGRVYAAVEGKGVLALSTANGKVVRRAPGRSCYGLLAHRGSILCWEHGTPGVRELDPGSLATRRTLAPGLEPALPPVVGDADVLVVATGNPDPDDPVTHTMTAFDWRTGKRLWRYGGPQDTVALALAGERVLAVGLYEMWGRSTEDDINSYRRKDIPLAQGQTEYDDPPSLRFPLYVGGALFTATDDGRILSGYAP</sequence>
<comment type="caution">
    <text evidence="8">The sequence shown here is derived from an EMBL/GenBank/DDBJ whole genome shotgun (WGS) entry which is preliminary data.</text>
</comment>
<feature type="region of interest" description="Disordered" evidence="6">
    <location>
        <begin position="309"/>
        <end position="329"/>
    </location>
</feature>
<keyword evidence="1" id="KW-0808">Transferase</keyword>
<keyword evidence="4 5" id="KW-0067">ATP-binding</keyword>
<dbReference type="PROSITE" id="PS50011">
    <property type="entry name" value="PROTEIN_KINASE_DOM"/>
    <property type="match status" value="1"/>
</dbReference>
<accession>A0ABV3BLP9</accession>
<dbReference type="CDD" id="cd14014">
    <property type="entry name" value="STKc_PknB_like"/>
    <property type="match status" value="1"/>
</dbReference>
<dbReference type="InterPro" id="IPR011047">
    <property type="entry name" value="Quinoprotein_ADH-like_sf"/>
</dbReference>
<evidence type="ECO:0000256" key="5">
    <source>
        <dbReference type="PROSITE-ProRule" id="PRU10141"/>
    </source>
</evidence>
<proteinExistence type="predicted"/>
<organism evidence="8 9">
    <name type="scientific">Streptomyces atriruber</name>
    <dbReference type="NCBI Taxonomy" id="545121"/>
    <lineage>
        <taxon>Bacteria</taxon>
        <taxon>Bacillati</taxon>
        <taxon>Actinomycetota</taxon>
        <taxon>Actinomycetes</taxon>
        <taxon>Kitasatosporales</taxon>
        <taxon>Streptomycetaceae</taxon>
        <taxon>Streptomyces</taxon>
    </lineage>
</organism>
<dbReference type="InterPro" id="IPR017441">
    <property type="entry name" value="Protein_kinase_ATP_BS"/>
</dbReference>
<evidence type="ECO:0000256" key="2">
    <source>
        <dbReference type="ARBA" id="ARBA00022741"/>
    </source>
</evidence>
<feature type="compositionally biased region" description="Gly residues" evidence="6">
    <location>
        <begin position="365"/>
        <end position="375"/>
    </location>
</feature>
<dbReference type="Gene3D" id="3.30.200.20">
    <property type="entry name" value="Phosphorylase Kinase, domain 1"/>
    <property type="match status" value="1"/>
</dbReference>
<dbReference type="PROSITE" id="PS00108">
    <property type="entry name" value="PROTEIN_KINASE_ST"/>
    <property type="match status" value="1"/>
</dbReference>
<feature type="binding site" evidence="5">
    <location>
        <position position="45"/>
    </location>
    <ligand>
        <name>ATP</name>
        <dbReference type="ChEBI" id="CHEBI:30616"/>
    </ligand>
</feature>
<reference evidence="8 9" key="1">
    <citation type="submission" date="2024-06" db="EMBL/GenBank/DDBJ databases">
        <title>The Natural Products Discovery Center: Release of the First 8490 Sequenced Strains for Exploring Actinobacteria Biosynthetic Diversity.</title>
        <authorList>
            <person name="Kalkreuter E."/>
            <person name="Kautsar S.A."/>
            <person name="Yang D."/>
            <person name="Bader C.D."/>
            <person name="Teijaro C.N."/>
            <person name="Fluegel L."/>
            <person name="Davis C.M."/>
            <person name="Simpson J.R."/>
            <person name="Lauterbach L."/>
            <person name="Steele A.D."/>
            <person name="Gui C."/>
            <person name="Meng S."/>
            <person name="Li G."/>
            <person name="Viehrig K."/>
            <person name="Ye F."/>
            <person name="Su P."/>
            <person name="Kiefer A.F."/>
            <person name="Nichols A."/>
            <person name="Cepeda A.J."/>
            <person name="Yan W."/>
            <person name="Fan B."/>
            <person name="Jiang Y."/>
            <person name="Adhikari A."/>
            <person name="Zheng C.-J."/>
            <person name="Schuster L."/>
            <person name="Cowan T.M."/>
            <person name="Smanski M.J."/>
            <person name="Chevrette M.G."/>
            <person name="De Carvalho L.P.S."/>
            <person name="Shen B."/>
        </authorList>
    </citation>
    <scope>NUCLEOTIDE SEQUENCE [LARGE SCALE GENOMIC DNA]</scope>
    <source>
        <strain evidence="8 9">NPDC046838</strain>
    </source>
</reference>
<evidence type="ECO:0000259" key="7">
    <source>
        <dbReference type="PROSITE" id="PS50011"/>
    </source>
</evidence>
<dbReference type="InterPro" id="IPR011009">
    <property type="entry name" value="Kinase-like_dom_sf"/>
</dbReference>
<evidence type="ECO:0000256" key="1">
    <source>
        <dbReference type="ARBA" id="ARBA00022679"/>
    </source>
</evidence>
<dbReference type="Gene3D" id="1.10.510.10">
    <property type="entry name" value="Transferase(Phosphotransferase) domain 1"/>
    <property type="match status" value="1"/>
</dbReference>
<dbReference type="PANTHER" id="PTHR43289">
    <property type="entry name" value="MITOGEN-ACTIVATED PROTEIN KINASE KINASE KINASE 20-RELATED"/>
    <property type="match status" value="1"/>
</dbReference>
<evidence type="ECO:0000313" key="8">
    <source>
        <dbReference type="EMBL" id="MEU6821934.1"/>
    </source>
</evidence>
<dbReference type="PANTHER" id="PTHR43289:SF34">
    <property type="entry name" value="SERINE_THREONINE-PROTEIN KINASE YBDM-RELATED"/>
    <property type="match status" value="1"/>
</dbReference>
<evidence type="ECO:0000313" key="9">
    <source>
        <dbReference type="Proteomes" id="UP001551176"/>
    </source>
</evidence>
<dbReference type="Pfam" id="PF00069">
    <property type="entry name" value="Pkinase"/>
    <property type="match status" value="1"/>
</dbReference>
<keyword evidence="2 5" id="KW-0547">Nucleotide-binding</keyword>
<dbReference type="SUPFAM" id="SSF50998">
    <property type="entry name" value="Quinoprotein alcohol dehydrogenase-like"/>
    <property type="match status" value="1"/>
</dbReference>
<keyword evidence="3 8" id="KW-0418">Kinase</keyword>
<gene>
    <name evidence="8" type="ORF">ABZ921_14985</name>
</gene>
<feature type="domain" description="Protein kinase" evidence="7">
    <location>
        <begin position="15"/>
        <end position="277"/>
    </location>
</feature>
<dbReference type="InterPro" id="IPR000719">
    <property type="entry name" value="Prot_kinase_dom"/>
</dbReference>
<dbReference type="Pfam" id="PF13360">
    <property type="entry name" value="PQQ_2"/>
    <property type="match status" value="1"/>
</dbReference>
<dbReference type="InterPro" id="IPR015943">
    <property type="entry name" value="WD40/YVTN_repeat-like_dom_sf"/>
</dbReference>
<dbReference type="Gene3D" id="2.40.10.480">
    <property type="match status" value="2"/>
</dbReference>
<dbReference type="RefSeq" id="WP_359348481.1">
    <property type="nucleotide sequence ID" value="NZ_JBEYXV010000007.1"/>
</dbReference>
<protein>
    <submittedName>
        <fullName evidence="8">Protein kinase</fullName>
    </submittedName>
</protein>
<dbReference type="GO" id="GO:0016301">
    <property type="term" value="F:kinase activity"/>
    <property type="evidence" value="ECO:0007669"/>
    <property type="project" value="UniProtKB-KW"/>
</dbReference>
<dbReference type="Proteomes" id="UP001551176">
    <property type="component" value="Unassembled WGS sequence"/>
</dbReference>
<dbReference type="SMART" id="SM00220">
    <property type="entry name" value="S_TKc"/>
    <property type="match status" value="1"/>
</dbReference>
<dbReference type="SUPFAM" id="SSF56112">
    <property type="entry name" value="Protein kinase-like (PK-like)"/>
    <property type="match status" value="1"/>
</dbReference>
<feature type="region of interest" description="Disordered" evidence="6">
    <location>
        <begin position="356"/>
        <end position="416"/>
    </location>
</feature>
<feature type="compositionally biased region" description="Pro residues" evidence="6">
    <location>
        <begin position="316"/>
        <end position="327"/>
    </location>
</feature>